<dbReference type="EC" id="2.1.1.72" evidence="1"/>
<dbReference type="Proteomes" id="UP000223525">
    <property type="component" value="Unassembled WGS sequence"/>
</dbReference>
<comment type="caution">
    <text evidence="9">The sequence shown here is derived from an EMBL/GenBank/DDBJ whole genome shotgun (WGS) entry which is preliminary data.</text>
</comment>
<organism evidence="9 10">
    <name type="scientific">Fusobacterium nucleatum subsp. polymorphum</name>
    <name type="common">Fusobacterium polymorphum</name>
    <dbReference type="NCBI Taxonomy" id="76857"/>
    <lineage>
        <taxon>Bacteria</taxon>
        <taxon>Fusobacteriati</taxon>
        <taxon>Fusobacteriota</taxon>
        <taxon>Fusobacteriia</taxon>
        <taxon>Fusobacteriales</taxon>
        <taxon>Fusobacteriaceae</taxon>
        <taxon>Fusobacterium</taxon>
    </lineage>
</organism>
<dbReference type="Gene3D" id="3.40.50.150">
    <property type="entry name" value="Vaccinia Virus protein VP39"/>
    <property type="match status" value="1"/>
</dbReference>
<dbReference type="InterPro" id="IPR051537">
    <property type="entry name" value="DNA_Adenine_Mtase"/>
</dbReference>
<keyword evidence="5" id="KW-0680">Restriction system</keyword>
<dbReference type="GO" id="GO:0032259">
    <property type="term" value="P:methylation"/>
    <property type="evidence" value="ECO:0007669"/>
    <property type="project" value="UniProtKB-KW"/>
</dbReference>
<dbReference type="PANTHER" id="PTHR42933:SF3">
    <property type="entry name" value="TYPE I RESTRICTION ENZYME MJAVIII METHYLASE SUBUNIT"/>
    <property type="match status" value="1"/>
</dbReference>
<evidence type="ECO:0000313" key="9">
    <source>
        <dbReference type="EMBL" id="PHH98755.1"/>
    </source>
</evidence>
<dbReference type="InterPro" id="IPR044946">
    <property type="entry name" value="Restrct_endonuc_typeI_TRD_sf"/>
</dbReference>
<evidence type="ECO:0000313" key="10">
    <source>
        <dbReference type="Proteomes" id="UP000223525"/>
    </source>
</evidence>
<feature type="domain" description="DNA methylase adenine-specific" evidence="8">
    <location>
        <begin position="231"/>
        <end position="431"/>
    </location>
</feature>
<name>A0A2C6AX22_FUSNP</name>
<reference evidence="9 10" key="1">
    <citation type="submission" date="2017-06" db="EMBL/GenBank/DDBJ databases">
        <title>Draft genome sequence of Fusobacterium nucleatum subsp. polymorphum KCOM 1248 (=ChDC F113).</title>
        <authorList>
            <person name="Kook J.-K."/>
            <person name="Park S.-N."/>
            <person name="Lim Y.K."/>
            <person name="Roh H."/>
        </authorList>
    </citation>
    <scope>NUCLEOTIDE SEQUENCE [LARGE SCALE GENOMIC DNA]</scope>
    <source>
        <strain evidence="10">KCOM 1248 (ChDC F113)</strain>
    </source>
</reference>
<dbReference type="InterPro" id="IPR029063">
    <property type="entry name" value="SAM-dependent_MTases_sf"/>
</dbReference>
<keyword evidence="4" id="KW-0949">S-adenosyl-L-methionine</keyword>
<dbReference type="Gene3D" id="3.90.220.20">
    <property type="entry name" value="DNA methylase specificity domains"/>
    <property type="match status" value="1"/>
</dbReference>
<dbReference type="EMBL" id="NIRK01000001">
    <property type="protein sequence ID" value="PHH98755.1"/>
    <property type="molecule type" value="Genomic_DNA"/>
</dbReference>
<evidence type="ECO:0000256" key="6">
    <source>
        <dbReference type="ARBA" id="ARBA00023125"/>
    </source>
</evidence>
<evidence type="ECO:0000256" key="5">
    <source>
        <dbReference type="ARBA" id="ARBA00022747"/>
    </source>
</evidence>
<sequence>MKKEETIKKFYDIKVDKEYYEKLKTIDYSEVETTLDEIFKDYIYYDHETLYSLSLSATYILIILQEPSLYKKIFFSSFSIEDLDNDPTLSDEIKKYIYMLFDKDKHFQDYIPQLINRFGKDKLLAFILFSFRFKDYLKNYNKRFSGFSNPLSDGLLKLFLNTLGIKENDEILTLYSSSDFIIESFLKNPNITIINNSCVSIDESLISNNIKSEIFRDKFGNPQSTFEYFKDRVSSKQKIDKIFLNLSIISYNKENNKEATIKYRDMIKNNFIFQDEVIKDSSLEWLFHILAINHLKDNGRAISLVEKNILSNPKNKNIRKYFIENGYIESIILLPENILIHYPVSLALIVFSKKNQKIRFIDASKFYKNEKIKVDIINSSAKNKKKAVAMIPDSDVNKILNLLNGNNVTEISFSKKIEDFSKNNYNLDVIENIDILPNFENGVELKKVIKNIIRGSQIDAKELNEIRTYDVTPYIYLTLSNINDGIIEFENIEEYLTKIPEKQEKFCIKNNSILLSKIGNPPYKIAVAQIPDNKKIIASGNFAIIEVDVKKLNPWYLVAFLITDIGVKILKKAYIGSLHSSLSIKKLEDTIIPILSIEEQNKIAQRYFEKINEIKEIKKDLNGKIQITKEIFKKYNGGLA</sequence>
<evidence type="ECO:0000259" key="8">
    <source>
        <dbReference type="Pfam" id="PF02384"/>
    </source>
</evidence>
<proteinExistence type="predicted"/>
<evidence type="ECO:0000256" key="1">
    <source>
        <dbReference type="ARBA" id="ARBA00011900"/>
    </source>
</evidence>
<gene>
    <name evidence="9" type="ORF">CA836_02770</name>
</gene>
<dbReference type="SUPFAM" id="SSF53335">
    <property type="entry name" value="S-adenosyl-L-methionine-dependent methyltransferases"/>
    <property type="match status" value="1"/>
</dbReference>
<dbReference type="GO" id="GO:0003677">
    <property type="term" value="F:DNA binding"/>
    <property type="evidence" value="ECO:0007669"/>
    <property type="project" value="UniProtKB-KW"/>
</dbReference>
<keyword evidence="6" id="KW-0238">DNA-binding</keyword>
<evidence type="ECO:0000256" key="3">
    <source>
        <dbReference type="ARBA" id="ARBA00022679"/>
    </source>
</evidence>
<dbReference type="Pfam" id="PF02384">
    <property type="entry name" value="N6_Mtase"/>
    <property type="match status" value="1"/>
</dbReference>
<accession>A0A2C6AX22</accession>
<dbReference type="SUPFAM" id="SSF116734">
    <property type="entry name" value="DNA methylase specificity domain"/>
    <property type="match status" value="1"/>
</dbReference>
<comment type="catalytic activity">
    <reaction evidence="7">
        <text>a 2'-deoxyadenosine in DNA + S-adenosyl-L-methionine = an N(6)-methyl-2'-deoxyadenosine in DNA + S-adenosyl-L-homocysteine + H(+)</text>
        <dbReference type="Rhea" id="RHEA:15197"/>
        <dbReference type="Rhea" id="RHEA-COMP:12418"/>
        <dbReference type="Rhea" id="RHEA-COMP:12419"/>
        <dbReference type="ChEBI" id="CHEBI:15378"/>
        <dbReference type="ChEBI" id="CHEBI:57856"/>
        <dbReference type="ChEBI" id="CHEBI:59789"/>
        <dbReference type="ChEBI" id="CHEBI:90615"/>
        <dbReference type="ChEBI" id="CHEBI:90616"/>
        <dbReference type="EC" id="2.1.1.72"/>
    </reaction>
</comment>
<dbReference type="PANTHER" id="PTHR42933">
    <property type="entry name" value="SLR6095 PROTEIN"/>
    <property type="match status" value="1"/>
</dbReference>
<keyword evidence="2" id="KW-0489">Methyltransferase</keyword>
<evidence type="ECO:0000256" key="7">
    <source>
        <dbReference type="ARBA" id="ARBA00047942"/>
    </source>
</evidence>
<evidence type="ECO:0000256" key="2">
    <source>
        <dbReference type="ARBA" id="ARBA00022603"/>
    </source>
</evidence>
<dbReference type="RefSeq" id="WP_099002491.1">
    <property type="nucleotide sequence ID" value="NZ_CP077158.1"/>
</dbReference>
<dbReference type="GO" id="GO:0009007">
    <property type="term" value="F:site-specific DNA-methyltransferase (adenine-specific) activity"/>
    <property type="evidence" value="ECO:0007669"/>
    <property type="project" value="UniProtKB-EC"/>
</dbReference>
<dbReference type="GO" id="GO:0008170">
    <property type="term" value="F:N-methyltransferase activity"/>
    <property type="evidence" value="ECO:0007669"/>
    <property type="project" value="InterPro"/>
</dbReference>
<dbReference type="AlphaFoldDB" id="A0A2C6AX22"/>
<dbReference type="InterPro" id="IPR003356">
    <property type="entry name" value="DNA_methylase_A-5"/>
</dbReference>
<keyword evidence="3" id="KW-0808">Transferase</keyword>
<dbReference type="GO" id="GO:0009307">
    <property type="term" value="P:DNA restriction-modification system"/>
    <property type="evidence" value="ECO:0007669"/>
    <property type="project" value="UniProtKB-KW"/>
</dbReference>
<evidence type="ECO:0000256" key="4">
    <source>
        <dbReference type="ARBA" id="ARBA00022691"/>
    </source>
</evidence>
<protein>
    <recommendedName>
        <fullName evidence="1">site-specific DNA-methyltransferase (adenine-specific)</fullName>
        <ecNumber evidence="1">2.1.1.72</ecNumber>
    </recommendedName>
</protein>